<evidence type="ECO:0000313" key="1">
    <source>
        <dbReference type="EMBL" id="OBS76877.1"/>
    </source>
</evidence>
<proteinExistence type="predicted"/>
<comment type="caution">
    <text evidence="1">The sequence shown here is derived from an EMBL/GenBank/DDBJ whole genome shotgun (WGS) entry which is preliminary data.</text>
</comment>
<reference evidence="1 2" key="1">
    <citation type="submission" date="2016-06" db="EMBL/GenBank/DDBJ databases">
        <title>The Draft Genome Sequence and Annotation of the Desert Woodrat Neotoma lepida.</title>
        <authorList>
            <person name="Campbell M."/>
            <person name="Oakeson K.F."/>
            <person name="Yandell M."/>
            <person name="Halpert J.R."/>
            <person name="Dearing D."/>
        </authorList>
    </citation>
    <scope>NUCLEOTIDE SEQUENCE [LARGE SCALE GENOMIC DNA]</scope>
    <source>
        <strain evidence="1">417</strain>
        <tissue evidence="1">Liver</tissue>
    </source>
</reference>
<name>A0A1A6HGV4_NEOLE</name>
<dbReference type="EMBL" id="LZPO01034856">
    <property type="protein sequence ID" value="OBS76877.1"/>
    <property type="molecule type" value="Genomic_DNA"/>
</dbReference>
<dbReference type="STRING" id="56216.A0A1A6HGV4"/>
<gene>
    <name evidence="1" type="ORF">A6R68_16678</name>
</gene>
<dbReference type="Proteomes" id="UP000092124">
    <property type="component" value="Unassembled WGS sequence"/>
</dbReference>
<evidence type="ECO:0000313" key="2">
    <source>
        <dbReference type="Proteomes" id="UP000092124"/>
    </source>
</evidence>
<keyword evidence="2" id="KW-1185">Reference proteome</keyword>
<accession>A0A1A6HGV4</accession>
<dbReference type="OrthoDB" id="9833136at2759"/>
<organism evidence="1 2">
    <name type="scientific">Neotoma lepida</name>
    <name type="common">Desert woodrat</name>
    <dbReference type="NCBI Taxonomy" id="56216"/>
    <lineage>
        <taxon>Eukaryota</taxon>
        <taxon>Metazoa</taxon>
        <taxon>Chordata</taxon>
        <taxon>Craniata</taxon>
        <taxon>Vertebrata</taxon>
        <taxon>Euteleostomi</taxon>
        <taxon>Mammalia</taxon>
        <taxon>Eutheria</taxon>
        <taxon>Euarchontoglires</taxon>
        <taxon>Glires</taxon>
        <taxon>Rodentia</taxon>
        <taxon>Myomorpha</taxon>
        <taxon>Muroidea</taxon>
        <taxon>Cricetidae</taxon>
        <taxon>Neotominae</taxon>
        <taxon>Neotoma</taxon>
    </lineage>
</organism>
<dbReference type="AlphaFoldDB" id="A0A1A6HGV4"/>
<sequence>MEMRISDYFHNSISDKILHPHSLQWWVPFIHIDEINRMIICLLNIIFGRPLRVYCYHSLMERITQRKTSKSYQNNNGNYPSVRPRFYIPHFQTQNTVHRKDFKNNLRTCHKLRL</sequence>
<feature type="non-terminal residue" evidence="1">
    <location>
        <position position="114"/>
    </location>
</feature>
<protein>
    <submittedName>
        <fullName evidence="1">Uncharacterized protein</fullName>
    </submittedName>
</protein>